<dbReference type="InterPro" id="IPR055797">
    <property type="entry name" value="DUF7373"/>
</dbReference>
<name>A0A7D6VCK7_9NOCA</name>
<dbReference type="RefSeq" id="WP_181583086.1">
    <property type="nucleotide sequence ID" value="NZ_CP059399.1"/>
</dbReference>
<gene>
    <name evidence="3" type="ORF">H0264_06285</name>
</gene>
<dbReference type="AlphaFoldDB" id="A0A7D6VCK7"/>
<evidence type="ECO:0000259" key="1">
    <source>
        <dbReference type="Pfam" id="PF24088"/>
    </source>
</evidence>
<feature type="domain" description="DUF7373" evidence="2">
    <location>
        <begin position="262"/>
        <end position="425"/>
    </location>
</feature>
<dbReference type="EMBL" id="CP059399">
    <property type="protein sequence ID" value="QLY31911.1"/>
    <property type="molecule type" value="Genomic_DNA"/>
</dbReference>
<dbReference type="PROSITE" id="PS51257">
    <property type="entry name" value="PROKAR_LIPOPROTEIN"/>
    <property type="match status" value="1"/>
</dbReference>
<organism evidence="3 4">
    <name type="scientific">Nocardia huaxiensis</name>
    <dbReference type="NCBI Taxonomy" id="2755382"/>
    <lineage>
        <taxon>Bacteria</taxon>
        <taxon>Bacillati</taxon>
        <taxon>Actinomycetota</taxon>
        <taxon>Actinomycetes</taxon>
        <taxon>Mycobacteriales</taxon>
        <taxon>Nocardiaceae</taxon>
        <taxon>Nocardia</taxon>
    </lineage>
</organism>
<dbReference type="Pfam" id="PF24092">
    <property type="entry name" value="DUF7373_C"/>
    <property type="match status" value="1"/>
</dbReference>
<reference evidence="3 4" key="1">
    <citation type="submission" date="2020-07" db="EMBL/GenBank/DDBJ databases">
        <authorList>
            <person name="Zhuang K."/>
            <person name="Ran Y."/>
        </authorList>
    </citation>
    <scope>NUCLEOTIDE SEQUENCE [LARGE SCALE GENOMIC DNA]</scope>
    <source>
        <strain evidence="3 4">WCH-YHL-001</strain>
    </source>
</reference>
<protein>
    <submittedName>
        <fullName evidence="3">Uncharacterized protein</fullName>
    </submittedName>
</protein>
<dbReference type="Proteomes" id="UP000515512">
    <property type="component" value="Chromosome"/>
</dbReference>
<evidence type="ECO:0000259" key="2">
    <source>
        <dbReference type="Pfam" id="PF24092"/>
    </source>
</evidence>
<dbReference type="InterPro" id="IPR056463">
    <property type="entry name" value="DUF7373_C"/>
</dbReference>
<feature type="domain" description="DUF7373" evidence="1">
    <location>
        <begin position="54"/>
        <end position="257"/>
    </location>
</feature>
<dbReference type="Pfam" id="PF24088">
    <property type="entry name" value="DUF7373"/>
    <property type="match status" value="1"/>
</dbReference>
<evidence type="ECO:0000313" key="4">
    <source>
        <dbReference type="Proteomes" id="UP000515512"/>
    </source>
</evidence>
<accession>A0A7D6VCK7</accession>
<dbReference type="KEGG" id="nhu:H0264_06285"/>
<evidence type="ECO:0000313" key="3">
    <source>
        <dbReference type="EMBL" id="QLY31911.1"/>
    </source>
</evidence>
<keyword evidence="4" id="KW-1185">Reference proteome</keyword>
<sequence>MMFERMRLPIVTAAVLMVTGCATISGTPAPGEIDVRTLDVGKYSIEPIDTYQDYGHSIDRGRTLAVMRLSDNVVTGLDIDPILKYGTGVQEITDINDPTYKDPYHLEKVLSQAGSDAAQRNGAIFGFASGSSDTVPVDSSVQPPGVRVTVTVLQFLDSTAAKNAAAEIDSADFDVAKEENRSVALQKYPAAHAHWRPGTPTLGATIAHGQYIVNVFASTMEADLTALTGWAEKAFAAQLPLLDTLSPLSPEQMQRLEPDMDMMRRALAPLKTGVPMMGTSASQSMRGFLHWQKDREAARQLYSAASVDRFALVDAYTGTYETGKGNAFAFTKGIGRSLDGLIIARAGDERSAQSLWEEILDAPSDASKNPAGVPDVKCADQPAHGSVNQFACAVRYRRYVVLAWGAQLVDLQQRTAAQYALLANSY</sequence>
<proteinExistence type="predicted"/>